<organism evidence="2 3">
    <name type="scientific">Williamsia limnetica</name>
    <dbReference type="NCBI Taxonomy" id="882452"/>
    <lineage>
        <taxon>Bacteria</taxon>
        <taxon>Bacillati</taxon>
        <taxon>Actinomycetota</taxon>
        <taxon>Actinomycetes</taxon>
        <taxon>Mycobacteriales</taxon>
        <taxon>Nocardiaceae</taxon>
        <taxon>Williamsia</taxon>
    </lineage>
</organism>
<keyword evidence="3" id="KW-1185">Reference proteome</keyword>
<dbReference type="Proteomes" id="UP000247591">
    <property type="component" value="Unassembled WGS sequence"/>
</dbReference>
<dbReference type="InterPro" id="IPR053842">
    <property type="entry name" value="NikA-like"/>
</dbReference>
<evidence type="ECO:0000256" key="1">
    <source>
        <dbReference type="SAM" id="MobiDB-lite"/>
    </source>
</evidence>
<feature type="region of interest" description="Disordered" evidence="1">
    <location>
        <begin position="1"/>
        <end position="32"/>
    </location>
</feature>
<dbReference type="OrthoDB" id="3636113at2"/>
<evidence type="ECO:0000313" key="2">
    <source>
        <dbReference type="EMBL" id="PYE12009.1"/>
    </source>
</evidence>
<evidence type="ECO:0000313" key="3">
    <source>
        <dbReference type="Proteomes" id="UP000247591"/>
    </source>
</evidence>
<name>A0A318RSL0_WILLI</name>
<reference evidence="2 3" key="1">
    <citation type="submission" date="2018-06" db="EMBL/GenBank/DDBJ databases">
        <title>Genomic Encyclopedia of Type Strains, Phase IV (KMG-IV): sequencing the most valuable type-strain genomes for metagenomic binning, comparative biology and taxonomic classification.</title>
        <authorList>
            <person name="Goeker M."/>
        </authorList>
    </citation>
    <scope>NUCLEOTIDE SEQUENCE [LARGE SCALE GENOMIC DNA]</scope>
    <source>
        <strain evidence="2 3">DSM 45521</strain>
    </source>
</reference>
<dbReference type="RefSeq" id="WP_110472738.1">
    <property type="nucleotide sequence ID" value="NZ_QJSP01000026.1"/>
</dbReference>
<comment type="caution">
    <text evidence="2">The sequence shown here is derived from an EMBL/GenBank/DDBJ whole genome shotgun (WGS) entry which is preliminary data.</text>
</comment>
<dbReference type="AlphaFoldDB" id="A0A318RSL0"/>
<accession>A0A318RSL0</accession>
<sequence length="145" mass="15954">MTDDDAQGQSSRASRSILRRRRANTPGGRQGKIEVKVTTDEEALLRARAQAAGMSVQRLMVTRALSEGRAPSVDYQTRRQAWEQAVALQNLIAAVGNNMNQIARQANSDGQIPADFEPALDAVMRSHRRVFEAFEATFGLEGQRG</sequence>
<proteinExistence type="predicted"/>
<dbReference type="Pfam" id="PF21983">
    <property type="entry name" value="NikA-like"/>
    <property type="match status" value="1"/>
</dbReference>
<dbReference type="EMBL" id="QJSP01000026">
    <property type="protein sequence ID" value="PYE12009.1"/>
    <property type="molecule type" value="Genomic_DNA"/>
</dbReference>
<protein>
    <submittedName>
        <fullName evidence="2">Mobilization protein MobC</fullName>
    </submittedName>
</protein>
<gene>
    <name evidence="2" type="ORF">DFR67_12617</name>
</gene>